<organism evidence="1 2">
    <name type="scientific">Saccharococcus caldoxylosilyticus</name>
    <dbReference type="NCBI Taxonomy" id="81408"/>
    <lineage>
        <taxon>Bacteria</taxon>
        <taxon>Bacillati</taxon>
        <taxon>Bacillota</taxon>
        <taxon>Bacilli</taxon>
        <taxon>Bacillales</taxon>
        <taxon>Anoxybacillaceae</taxon>
        <taxon>Saccharococcus</taxon>
    </lineage>
</organism>
<sequence>MVHPLDPFSSIRKRNKSLIDGFINTIFKEPIGSFQIANFVDKLELCRLAGLFLFM</sequence>
<dbReference type="EMBL" id="LQYS01000107">
    <property type="protein sequence ID" value="KYD08257.1"/>
    <property type="molecule type" value="Genomic_DNA"/>
</dbReference>
<reference evidence="1 2" key="1">
    <citation type="submission" date="2016-01" db="EMBL/GenBank/DDBJ databases">
        <title>Draft Genome Sequences of Seven Thermophilic Sporeformers Isolated from Foods.</title>
        <authorList>
            <person name="Berendsen E.M."/>
            <person name="Wells-Bennik M.H."/>
            <person name="Krawcyk A.O."/>
            <person name="De Jong A."/>
            <person name="Holsappel S."/>
            <person name="Eijlander R.T."/>
            <person name="Kuipers O.P."/>
        </authorList>
    </citation>
    <scope>NUCLEOTIDE SEQUENCE [LARGE SCALE GENOMIC DNA]</scope>
    <source>
        <strain evidence="1 2">B4119</strain>
    </source>
</reference>
<dbReference type="Proteomes" id="UP000075455">
    <property type="component" value="Unassembled WGS sequence"/>
</dbReference>
<dbReference type="AlphaFoldDB" id="A0A150L7F3"/>
<proteinExistence type="predicted"/>
<dbReference type="STRING" id="81408.B4119_4289"/>
<dbReference type="PATRIC" id="fig|81408.3.peg.859"/>
<evidence type="ECO:0000313" key="2">
    <source>
        <dbReference type="Proteomes" id="UP000075455"/>
    </source>
</evidence>
<comment type="caution">
    <text evidence="1">The sequence shown here is derived from an EMBL/GenBank/DDBJ whole genome shotgun (WGS) entry which is preliminary data.</text>
</comment>
<name>A0A150L7F3_9BACL</name>
<gene>
    <name evidence="1" type="ORF">B4119_4289</name>
</gene>
<evidence type="ECO:0000313" key="1">
    <source>
        <dbReference type="EMBL" id="KYD08257.1"/>
    </source>
</evidence>
<accession>A0A150L7F3</accession>
<protein>
    <submittedName>
        <fullName evidence="1">Uncharacterized protein</fullName>
    </submittedName>
</protein>